<evidence type="ECO:0000313" key="3">
    <source>
        <dbReference type="EMBL" id="MBT1070902.1"/>
    </source>
</evidence>
<name>A0ABS5U5H3_9BACT</name>
<sequence length="233" mass="26565">MLPSPSAYAARARYLPFAFFMAFIGIDEVLRHLAEQGLFTLSATTLYYSYPIKTLAVAALLFHYRKQYTELSLKDLANYRSTIASCLLGLLVFILWINMDWSFSGTGSPQGFNPTLFPNLSLQLGMTAFRIAGAVLLVPLMEELFWRSFLIRYIIDNDFEKQPLGSFTWASFMITVILFGLEHHFILAGITAGVLYSLLLYRTRSIAQCILSHAVTNLALAIYVLYTDKWYFW</sequence>
<keyword evidence="3" id="KW-0378">Hydrolase</keyword>
<evidence type="ECO:0000256" key="1">
    <source>
        <dbReference type="SAM" id="Phobius"/>
    </source>
</evidence>
<keyword evidence="4" id="KW-1185">Reference proteome</keyword>
<gene>
    <name evidence="3" type="ORF">KJB30_03825</name>
</gene>
<keyword evidence="1" id="KW-0812">Transmembrane</keyword>
<dbReference type="Proteomes" id="UP000784128">
    <property type="component" value="Unassembled WGS sequence"/>
</dbReference>
<feature type="transmembrane region" description="Helical" evidence="1">
    <location>
        <begin position="12"/>
        <end position="34"/>
    </location>
</feature>
<accession>A0ABS5U5H3</accession>
<evidence type="ECO:0000313" key="4">
    <source>
        <dbReference type="Proteomes" id="UP000784128"/>
    </source>
</evidence>
<dbReference type="InterPro" id="IPR003675">
    <property type="entry name" value="Rce1/LyrA-like_dom"/>
</dbReference>
<feature type="transmembrane region" description="Helical" evidence="1">
    <location>
        <begin position="46"/>
        <end position="64"/>
    </location>
</feature>
<dbReference type="EMBL" id="JAHDYS010000003">
    <property type="protein sequence ID" value="MBT1070902.1"/>
    <property type="molecule type" value="Genomic_DNA"/>
</dbReference>
<feature type="transmembrane region" description="Helical" evidence="1">
    <location>
        <begin position="162"/>
        <end position="179"/>
    </location>
</feature>
<keyword evidence="1" id="KW-1133">Transmembrane helix</keyword>
<dbReference type="GO" id="GO:0006508">
    <property type="term" value="P:proteolysis"/>
    <property type="evidence" value="ECO:0007669"/>
    <property type="project" value="UniProtKB-KW"/>
</dbReference>
<dbReference type="RefSeq" id="WP_214296618.1">
    <property type="nucleotide sequence ID" value="NZ_JAHDYS010000003.1"/>
</dbReference>
<protein>
    <submittedName>
        <fullName evidence="3">CAAX prenyl protease-related protein</fullName>
    </submittedName>
</protein>
<dbReference type="GO" id="GO:0008233">
    <property type="term" value="F:peptidase activity"/>
    <property type="evidence" value="ECO:0007669"/>
    <property type="project" value="UniProtKB-KW"/>
</dbReference>
<dbReference type="Pfam" id="PF02517">
    <property type="entry name" value="Rce1-like"/>
    <property type="match status" value="1"/>
</dbReference>
<proteinExistence type="predicted"/>
<feature type="transmembrane region" description="Helical" evidence="1">
    <location>
        <begin position="76"/>
        <end position="97"/>
    </location>
</feature>
<comment type="caution">
    <text evidence="3">The sequence shown here is derived from an EMBL/GenBank/DDBJ whole genome shotgun (WGS) entry which is preliminary data.</text>
</comment>
<feature type="domain" description="CAAX prenyl protease 2/Lysostaphin resistance protein A-like" evidence="2">
    <location>
        <begin position="128"/>
        <end position="218"/>
    </location>
</feature>
<feature type="transmembrane region" description="Helical" evidence="1">
    <location>
        <begin position="209"/>
        <end position="226"/>
    </location>
</feature>
<feature type="transmembrane region" description="Helical" evidence="1">
    <location>
        <begin position="185"/>
        <end position="202"/>
    </location>
</feature>
<organism evidence="3 4">
    <name type="scientific">Pelotalea chapellei</name>
    <dbReference type="NCBI Taxonomy" id="44671"/>
    <lineage>
        <taxon>Bacteria</taxon>
        <taxon>Pseudomonadati</taxon>
        <taxon>Thermodesulfobacteriota</taxon>
        <taxon>Desulfuromonadia</taxon>
        <taxon>Geobacterales</taxon>
        <taxon>Geobacteraceae</taxon>
        <taxon>Pelotalea</taxon>
    </lineage>
</organism>
<feature type="transmembrane region" description="Helical" evidence="1">
    <location>
        <begin position="117"/>
        <end position="141"/>
    </location>
</feature>
<reference evidence="3 4" key="1">
    <citation type="submission" date="2021-05" db="EMBL/GenBank/DDBJ databases">
        <title>The draft genome of Geobacter chapellei DSM 13688.</title>
        <authorList>
            <person name="Xu Z."/>
            <person name="Masuda Y."/>
            <person name="Itoh H."/>
            <person name="Senoo K."/>
        </authorList>
    </citation>
    <scope>NUCLEOTIDE SEQUENCE [LARGE SCALE GENOMIC DNA]</scope>
    <source>
        <strain evidence="3 4">DSM 13688</strain>
    </source>
</reference>
<keyword evidence="3" id="KW-0645">Protease</keyword>
<dbReference type="NCBIfam" id="TIGR03008">
    <property type="entry name" value="pepcterm_CAAX"/>
    <property type="match status" value="1"/>
</dbReference>
<dbReference type="InterPro" id="IPR014346">
    <property type="entry name" value="Prenyl_protease-related"/>
</dbReference>
<evidence type="ECO:0000259" key="2">
    <source>
        <dbReference type="Pfam" id="PF02517"/>
    </source>
</evidence>
<keyword evidence="1" id="KW-0472">Membrane</keyword>